<dbReference type="Pfam" id="PF09945">
    <property type="entry name" value="DUF2177"/>
    <property type="match status" value="1"/>
</dbReference>
<proteinExistence type="predicted"/>
<protein>
    <submittedName>
        <fullName evidence="2">Membrane protein</fullName>
    </submittedName>
</protein>
<sequence length="139" mass="15104">MNALLSRATLIAYITVLLLFAVLDGIWLGIIAMPWYQDAFAGLLREPFITWPWMVFYLAYCLIVVVLAVCPGRHTSVLSALGRGAMLGAAAYGTYNLTGYSIIAGWPLNMTLVDLAWGTVATALLSTAGRAMINRFGKQ</sequence>
<dbReference type="Proteomes" id="UP000631300">
    <property type="component" value="Unassembled WGS sequence"/>
</dbReference>
<feature type="transmembrane region" description="Helical" evidence="1">
    <location>
        <begin position="48"/>
        <end position="70"/>
    </location>
</feature>
<evidence type="ECO:0000313" key="3">
    <source>
        <dbReference type="Proteomes" id="UP000631300"/>
    </source>
</evidence>
<organism evidence="2 3">
    <name type="scientific">Alteromonas halophila</name>
    <dbReference type="NCBI Taxonomy" id="516698"/>
    <lineage>
        <taxon>Bacteria</taxon>
        <taxon>Pseudomonadati</taxon>
        <taxon>Pseudomonadota</taxon>
        <taxon>Gammaproteobacteria</taxon>
        <taxon>Alteromonadales</taxon>
        <taxon>Alteromonadaceae</taxon>
        <taxon>Alteromonas/Salinimonas group</taxon>
        <taxon>Alteromonas</taxon>
    </lineage>
</organism>
<evidence type="ECO:0000313" key="2">
    <source>
        <dbReference type="EMBL" id="GGW91224.1"/>
    </source>
</evidence>
<feature type="transmembrane region" description="Helical" evidence="1">
    <location>
        <begin position="115"/>
        <end position="133"/>
    </location>
</feature>
<keyword evidence="1" id="KW-0812">Transmembrane</keyword>
<gene>
    <name evidence="2" type="ORF">GCM10007391_26930</name>
</gene>
<comment type="caution">
    <text evidence="2">The sequence shown here is derived from an EMBL/GenBank/DDBJ whole genome shotgun (WGS) entry which is preliminary data.</text>
</comment>
<feature type="transmembrane region" description="Helical" evidence="1">
    <location>
        <begin position="12"/>
        <end position="36"/>
    </location>
</feature>
<evidence type="ECO:0000256" key="1">
    <source>
        <dbReference type="SAM" id="Phobius"/>
    </source>
</evidence>
<dbReference type="InterPro" id="IPR018687">
    <property type="entry name" value="DUF2177_membr"/>
</dbReference>
<accession>A0A918JP10</accession>
<name>A0A918JP10_9ALTE</name>
<reference evidence="2" key="1">
    <citation type="journal article" date="2014" name="Int. J. Syst. Evol. Microbiol.">
        <title>Complete genome sequence of Corynebacterium casei LMG S-19264T (=DSM 44701T), isolated from a smear-ripened cheese.</title>
        <authorList>
            <consortium name="US DOE Joint Genome Institute (JGI-PGF)"/>
            <person name="Walter F."/>
            <person name="Albersmeier A."/>
            <person name="Kalinowski J."/>
            <person name="Ruckert C."/>
        </authorList>
    </citation>
    <scope>NUCLEOTIDE SEQUENCE</scope>
    <source>
        <strain evidence="2">KCTC 22164</strain>
    </source>
</reference>
<keyword evidence="1" id="KW-0472">Membrane</keyword>
<feature type="transmembrane region" description="Helical" evidence="1">
    <location>
        <begin position="77"/>
        <end position="95"/>
    </location>
</feature>
<keyword evidence="1" id="KW-1133">Transmembrane helix</keyword>
<dbReference type="RefSeq" id="WP_189407286.1">
    <property type="nucleotide sequence ID" value="NZ_BMXP01000007.1"/>
</dbReference>
<dbReference type="EMBL" id="BMXP01000007">
    <property type="protein sequence ID" value="GGW91224.1"/>
    <property type="molecule type" value="Genomic_DNA"/>
</dbReference>
<dbReference type="AlphaFoldDB" id="A0A918JP10"/>
<reference evidence="2" key="2">
    <citation type="submission" date="2020-09" db="EMBL/GenBank/DDBJ databases">
        <authorList>
            <person name="Sun Q."/>
            <person name="Kim S."/>
        </authorList>
    </citation>
    <scope>NUCLEOTIDE SEQUENCE</scope>
    <source>
        <strain evidence="2">KCTC 22164</strain>
    </source>
</reference>
<keyword evidence="3" id="KW-1185">Reference proteome</keyword>